<keyword evidence="2" id="KW-1185">Reference proteome</keyword>
<evidence type="ECO:0000313" key="1">
    <source>
        <dbReference type="EMBL" id="MBL4929075.1"/>
    </source>
</evidence>
<dbReference type="EMBL" id="JAESVP010000006">
    <property type="protein sequence ID" value="MBL4929075.1"/>
    <property type="molecule type" value="Genomic_DNA"/>
</dbReference>
<protein>
    <submittedName>
        <fullName evidence="1">Uncharacterized protein</fullName>
    </submittedName>
</protein>
<reference evidence="1" key="1">
    <citation type="submission" date="2021-01" db="EMBL/GenBank/DDBJ databases">
        <title>Genome seq and assembly of Tabrizicola sp. KVB23.</title>
        <authorList>
            <person name="Chhetri G."/>
        </authorList>
    </citation>
    <scope>NUCLEOTIDE SEQUENCE</scope>
    <source>
        <strain evidence="1">KVB23</strain>
    </source>
</reference>
<name>A0A8J7STZ6_9RHOB</name>
<proteinExistence type="predicted"/>
<evidence type="ECO:0000313" key="2">
    <source>
        <dbReference type="Proteomes" id="UP000619033"/>
    </source>
</evidence>
<gene>
    <name evidence="1" type="ORF">JI744_13255</name>
</gene>
<comment type="caution">
    <text evidence="1">The sequence shown here is derived from an EMBL/GenBank/DDBJ whole genome shotgun (WGS) entry which is preliminary data.</text>
</comment>
<sequence length="302" mass="33343">MKQKIVFPRFDAELNTDVCDAYNNAELTLTVRMGFSQINPAAGADEGTYHDYGNAAKPARKIIKWTPATWKAWKDTFCSSVQAYWSDKFWLINDAGSFLYTAKDAQVYVPNVWCRLKVVGQEGTAANNHHSIDVVRLHPSVKWFGSHEHLYDSKDINSVEKNRDSHNKKVMQQAHVHEFGHILGLGHVDIGKAHCPASGDTNASACYGVSDVDMNSVMGSGMQLRLEHSAPWREAVRAFSVAEVFSGGASPTDLLMPFARLLVGSNTLFAVWPAKMKRHYPRTPAEAAAGTLITAPPKRGAK</sequence>
<dbReference type="Proteomes" id="UP000619033">
    <property type="component" value="Unassembled WGS sequence"/>
</dbReference>
<dbReference type="RefSeq" id="WP_202661612.1">
    <property type="nucleotide sequence ID" value="NZ_JAESVP010000006.1"/>
</dbReference>
<accession>A0A8J7STZ6</accession>
<dbReference type="AlphaFoldDB" id="A0A8J7STZ6"/>
<organism evidence="1 2">
    <name type="scientific">Fuscibacter oryzae</name>
    <dbReference type="NCBI Taxonomy" id="2803939"/>
    <lineage>
        <taxon>Bacteria</taxon>
        <taxon>Pseudomonadati</taxon>
        <taxon>Pseudomonadota</taxon>
        <taxon>Alphaproteobacteria</taxon>
        <taxon>Rhodobacterales</taxon>
        <taxon>Paracoccaceae</taxon>
        <taxon>Fuscibacter</taxon>
    </lineage>
</organism>